<dbReference type="EMBL" id="CP005974">
    <property type="protein sequence ID" value="AJR09484.1"/>
    <property type="molecule type" value="Genomic_DNA"/>
</dbReference>
<dbReference type="STRING" id="658445.H744_2c2831"/>
<dbReference type="KEGG" id="pgb:H744_2c2831"/>
<protein>
    <submittedName>
        <fullName evidence="1">Uncharacterized protein</fullName>
    </submittedName>
</protein>
<keyword evidence="2" id="KW-1185">Reference proteome</keyword>
<dbReference type="PATRIC" id="fig|658445.3.peg.4877"/>
<gene>
    <name evidence="1" type="ORF">H744_2c2831</name>
</gene>
<sequence>MKIKKKSIPLPKIESGYHPYVSEIIRRDKKTICRADQLDDNIINNLIQTMNLHVRETDKATYQIISPNLIFNSLFHLPALKSKSLQVSVFSFDSQIEFQNYLVTELLYRPAMEKHDCFGHNVASRHQLCQKLFKVPSKRHIAQVANIHHSTLRIS</sequence>
<evidence type="ECO:0000313" key="2">
    <source>
        <dbReference type="Proteomes" id="UP000032303"/>
    </source>
</evidence>
<reference evidence="1 2" key="1">
    <citation type="submission" date="2013-05" db="EMBL/GenBank/DDBJ databases">
        <title>Complete genome sequence of the lipase-producing bacterium Photobacterium gaetbulicola Gung47.</title>
        <authorList>
            <person name="Kim Y.-O."/>
        </authorList>
    </citation>
    <scope>NUCLEOTIDE SEQUENCE [LARGE SCALE GENOMIC DNA]</scope>
    <source>
        <strain evidence="1 2">Gung47</strain>
    </source>
</reference>
<dbReference type="Proteomes" id="UP000032303">
    <property type="component" value="Chromosome 2"/>
</dbReference>
<proteinExistence type="predicted"/>
<dbReference type="AlphaFoldDB" id="A0A0C5WWS7"/>
<organism evidence="1 2">
    <name type="scientific">Photobacterium gaetbulicola Gung47</name>
    <dbReference type="NCBI Taxonomy" id="658445"/>
    <lineage>
        <taxon>Bacteria</taxon>
        <taxon>Pseudomonadati</taxon>
        <taxon>Pseudomonadota</taxon>
        <taxon>Gammaproteobacteria</taxon>
        <taxon>Vibrionales</taxon>
        <taxon>Vibrionaceae</taxon>
        <taxon>Photobacterium</taxon>
    </lineage>
</organism>
<dbReference type="HOGENOM" id="CLU_1693844_0_0_6"/>
<accession>A0A0C5WWS7</accession>
<name>A0A0C5WWS7_9GAMM</name>
<evidence type="ECO:0000313" key="1">
    <source>
        <dbReference type="EMBL" id="AJR09484.1"/>
    </source>
</evidence>